<comment type="caution">
    <text evidence="2">The sequence shown here is derived from an EMBL/GenBank/DDBJ whole genome shotgun (WGS) entry which is preliminary data.</text>
</comment>
<keyword evidence="3" id="KW-1185">Reference proteome</keyword>
<evidence type="ECO:0000313" key="2">
    <source>
        <dbReference type="EMBL" id="GJT39938.1"/>
    </source>
</evidence>
<reference evidence="2" key="2">
    <citation type="submission" date="2022-01" db="EMBL/GenBank/DDBJ databases">
        <authorList>
            <person name="Yamashiro T."/>
            <person name="Shiraishi A."/>
            <person name="Satake H."/>
            <person name="Nakayama K."/>
        </authorList>
    </citation>
    <scope>NUCLEOTIDE SEQUENCE</scope>
</reference>
<feature type="region of interest" description="Disordered" evidence="1">
    <location>
        <begin position="116"/>
        <end position="137"/>
    </location>
</feature>
<evidence type="ECO:0000313" key="3">
    <source>
        <dbReference type="Proteomes" id="UP001151760"/>
    </source>
</evidence>
<evidence type="ECO:0000256" key="1">
    <source>
        <dbReference type="SAM" id="MobiDB-lite"/>
    </source>
</evidence>
<sequence length="189" mass="21743">MVSSEVKLDFKKWETILSENAVSLSGNKVHPNVCITYMLYCLTIQKPFNLAYYISKRMESVTRSDVMVLPYGMLLTRLYRHVHTTHPFAISDIHYLVDHVMIPLTEGKVRRIMVDGKRPHPQTPSESSSSPPPTQNQEEIDLVDNYTLDPIVYINQLPPIEGGESLEFKKTKGMFKCFGHFLSNLRKKK</sequence>
<organism evidence="2 3">
    <name type="scientific">Tanacetum coccineum</name>
    <dbReference type="NCBI Taxonomy" id="301880"/>
    <lineage>
        <taxon>Eukaryota</taxon>
        <taxon>Viridiplantae</taxon>
        <taxon>Streptophyta</taxon>
        <taxon>Embryophyta</taxon>
        <taxon>Tracheophyta</taxon>
        <taxon>Spermatophyta</taxon>
        <taxon>Magnoliopsida</taxon>
        <taxon>eudicotyledons</taxon>
        <taxon>Gunneridae</taxon>
        <taxon>Pentapetalae</taxon>
        <taxon>asterids</taxon>
        <taxon>campanulids</taxon>
        <taxon>Asterales</taxon>
        <taxon>Asteraceae</taxon>
        <taxon>Asteroideae</taxon>
        <taxon>Anthemideae</taxon>
        <taxon>Anthemidinae</taxon>
        <taxon>Tanacetum</taxon>
    </lineage>
</organism>
<proteinExistence type="predicted"/>
<accession>A0ABQ5DLZ9</accession>
<protein>
    <submittedName>
        <fullName evidence="2">Uncharacterized protein</fullName>
    </submittedName>
</protein>
<name>A0ABQ5DLZ9_9ASTR</name>
<dbReference type="Proteomes" id="UP001151760">
    <property type="component" value="Unassembled WGS sequence"/>
</dbReference>
<dbReference type="EMBL" id="BQNB010015429">
    <property type="protein sequence ID" value="GJT39938.1"/>
    <property type="molecule type" value="Genomic_DNA"/>
</dbReference>
<reference evidence="2" key="1">
    <citation type="journal article" date="2022" name="Int. J. Mol. Sci.">
        <title>Draft Genome of Tanacetum Coccineum: Genomic Comparison of Closely Related Tanacetum-Family Plants.</title>
        <authorList>
            <person name="Yamashiro T."/>
            <person name="Shiraishi A."/>
            <person name="Nakayama K."/>
            <person name="Satake H."/>
        </authorList>
    </citation>
    <scope>NUCLEOTIDE SEQUENCE</scope>
</reference>
<gene>
    <name evidence="2" type="ORF">Tco_0939803</name>
</gene>